<feature type="domain" description="Peptidoglycan beta-N-acetylmuramidase NamZ C-terminal" evidence="3">
    <location>
        <begin position="642"/>
        <end position="788"/>
    </location>
</feature>
<evidence type="ECO:0000259" key="1">
    <source>
        <dbReference type="Pfam" id="PF00144"/>
    </source>
</evidence>
<keyword evidence="5" id="KW-1185">Reference proteome</keyword>
<dbReference type="PANTHER" id="PTHR42915">
    <property type="entry name" value="HYPOTHETICAL 460 KDA PROTEIN IN FEUA-SIGW INTERGENIC REGION [PRECURSOR]"/>
    <property type="match status" value="1"/>
</dbReference>
<reference evidence="4 5" key="1">
    <citation type="submission" date="2021-08" db="EMBL/GenBank/DDBJ databases">
        <authorList>
            <person name="Peeters C."/>
        </authorList>
    </citation>
    <scope>NUCLEOTIDE SEQUENCE [LARGE SCALE GENOMIC DNA]</scope>
    <source>
        <strain evidence="4 5">LMG 23994</strain>
    </source>
</reference>
<feature type="domain" description="Peptidoglycan beta-N-acetylmuramidase NamZ N-terminal" evidence="2">
    <location>
        <begin position="438"/>
        <end position="637"/>
    </location>
</feature>
<dbReference type="InterPro" id="IPR008302">
    <property type="entry name" value="NamZ"/>
</dbReference>
<keyword evidence="4" id="KW-0378">Hydrolase</keyword>
<dbReference type="InterPro" id="IPR001466">
    <property type="entry name" value="Beta-lactam-related"/>
</dbReference>
<sequence length="788" mass="83599">MDALESSQSLRSRYIAALICVAVLLWACLSAAGASPLPREALDAVVAGEIAHGNVAGAVVIVGDAQGVRYRTDQGWRTVGEAAEAMSPDTVFDLASLTKAVATASAIMQLVERGAIALDAPASRYWAAFGAHGKGGVTIRQLLAHTSGLPAGVSSTRALRGRRAVLADIVAMARQAEPGTRVIYSDINYVVLGEIVERASGMPLDAWCAARLFEPLGMTDTGFRPGPGLTPRIAPTTFQAGHRLRGQVHDPIAAAMGGVAGNAGLFSTADDLARFARMLLGDGQLGANRVLSHDSVTTLMLPDKPAGADTWRSAGWALQAPLAENRFRMLYPVGMLEHLGYTGTGLWVDMVTRQFVVILTSRLYPGGAGDAAPLRAQVLGMLASRASPLSIEDLLARIPELEAGLPLARQLPQSTGPVRSGVDVLASRGFAPLAGRRVGLITNRSGFDSNGVRTVDRLAQAPGVRLTVILAPEHGLDTDLDATFGDTTDARTGVPIRSLYGTERRIAPQWLDDVDVLVFDVQDAGVRFFTYLSTLGYALEAVAKARIPLIVLDRPNPLGADLYGGPVLDATATSFTGYYPLALLHGMTVGELAGLFNQRLGIGAELEVVPMEHYRRGMSYADTGLGWVPISPNLRDTKALSLYADVGLLEGANVSVGRGTRAPFSVLGAPWIRADELARTLNAVDTGAKFKPMRFVPTEGPHRGIVCEGVAIQRLPGPVRPGRIGLALALALRQSYPDQFNIDAIRASVGSRTVWEMLRDGRPLDFIDTVASAQAATFAAQREAFLLY</sequence>
<dbReference type="PANTHER" id="PTHR42915:SF1">
    <property type="entry name" value="PEPTIDOGLYCAN BETA-N-ACETYLMURAMIDASE NAMZ"/>
    <property type="match status" value="1"/>
</dbReference>
<dbReference type="EMBL" id="CAJZAF010000043">
    <property type="protein sequence ID" value="CAG9185574.1"/>
    <property type="molecule type" value="Genomic_DNA"/>
</dbReference>
<proteinExistence type="predicted"/>
<evidence type="ECO:0000313" key="4">
    <source>
        <dbReference type="EMBL" id="CAG9185574.1"/>
    </source>
</evidence>
<evidence type="ECO:0000259" key="3">
    <source>
        <dbReference type="Pfam" id="PF20732"/>
    </source>
</evidence>
<accession>A0ABN7ZHV5</accession>
<comment type="caution">
    <text evidence="4">The sequence shown here is derived from an EMBL/GenBank/DDBJ whole genome shotgun (WGS) entry which is preliminary data.</text>
</comment>
<feature type="domain" description="Beta-lactamase-related" evidence="1">
    <location>
        <begin position="42"/>
        <end position="378"/>
    </location>
</feature>
<keyword evidence="4" id="KW-0121">Carboxypeptidase</keyword>
<keyword evidence="4" id="KW-0645">Protease</keyword>
<dbReference type="Proteomes" id="UP000701702">
    <property type="component" value="Unassembled WGS sequence"/>
</dbReference>
<dbReference type="Pfam" id="PF20732">
    <property type="entry name" value="NamZ_C"/>
    <property type="match status" value="1"/>
</dbReference>
<dbReference type="InterPro" id="IPR012338">
    <property type="entry name" value="Beta-lactam/transpept-like"/>
</dbReference>
<dbReference type="Gene3D" id="3.40.710.10">
    <property type="entry name" value="DD-peptidase/beta-lactamase superfamily"/>
    <property type="match status" value="1"/>
</dbReference>
<evidence type="ECO:0000313" key="5">
    <source>
        <dbReference type="Proteomes" id="UP000701702"/>
    </source>
</evidence>
<dbReference type="Pfam" id="PF07075">
    <property type="entry name" value="NamZ_N"/>
    <property type="match status" value="1"/>
</dbReference>
<dbReference type="Pfam" id="PF00144">
    <property type="entry name" value="Beta-lactamase"/>
    <property type="match status" value="1"/>
</dbReference>
<evidence type="ECO:0000259" key="2">
    <source>
        <dbReference type="Pfam" id="PF07075"/>
    </source>
</evidence>
<dbReference type="GO" id="GO:0009002">
    <property type="term" value="F:serine-type D-Ala-D-Ala carboxypeptidase activity"/>
    <property type="evidence" value="ECO:0007669"/>
    <property type="project" value="UniProtKB-EC"/>
</dbReference>
<dbReference type="Gene3D" id="3.40.50.12170">
    <property type="entry name" value="Uncharacterised protein PF07075, DUF1343"/>
    <property type="match status" value="1"/>
</dbReference>
<gene>
    <name evidence="4" type="primary">yfeW_2</name>
    <name evidence="4" type="ORF">LMG23994_05787</name>
</gene>
<dbReference type="InterPro" id="IPR048503">
    <property type="entry name" value="NamZ_C"/>
</dbReference>
<dbReference type="Gene3D" id="3.90.1150.140">
    <property type="match status" value="1"/>
</dbReference>
<dbReference type="EC" id="3.4.16.4" evidence="4"/>
<dbReference type="SUPFAM" id="SSF56601">
    <property type="entry name" value="beta-lactamase/transpeptidase-like"/>
    <property type="match status" value="1"/>
</dbReference>
<dbReference type="InterPro" id="IPR048502">
    <property type="entry name" value="NamZ_N"/>
</dbReference>
<protein>
    <submittedName>
        <fullName evidence="4">D-alanyl-D-alanine carboxypeptidase</fullName>
        <ecNumber evidence="4">3.4.16.4</ecNumber>
    </submittedName>
</protein>
<name>A0ABN7ZHV5_9BURK</name>
<organism evidence="4 5">
    <name type="scientific">Cupriavidus pinatubonensis</name>
    <dbReference type="NCBI Taxonomy" id="248026"/>
    <lineage>
        <taxon>Bacteria</taxon>
        <taxon>Pseudomonadati</taxon>
        <taxon>Pseudomonadota</taxon>
        <taxon>Betaproteobacteria</taxon>
        <taxon>Burkholderiales</taxon>
        <taxon>Burkholderiaceae</taxon>
        <taxon>Cupriavidus</taxon>
    </lineage>
</organism>